<evidence type="ECO:0000313" key="1">
    <source>
        <dbReference type="EMBL" id="VVC31779.1"/>
    </source>
</evidence>
<dbReference type="EMBL" id="CABPRJ010000951">
    <property type="protein sequence ID" value="VVC31779.1"/>
    <property type="molecule type" value="Genomic_DNA"/>
</dbReference>
<dbReference type="Proteomes" id="UP000325440">
    <property type="component" value="Unassembled WGS sequence"/>
</dbReference>
<sequence>MKIEPICDDVIDPIEPVQPIEPPPLKIKLSKVAIPKLHKIKEVKEKIKKPRGRTGRRPRPILPMTQPIASTSTSHLEKASTPHQIIMPSPQMPGIAYQIFLGDHAKNSNNSVQYTMQPVFLQQPPTSAASSTPVVISQSAYQTRYQTKAQIPVTKMAKIAPKLSTRIYCAHCYNPVYNMNDHIQICELNPESKNYKFRKIAPSTPL</sequence>
<evidence type="ECO:0000313" key="2">
    <source>
        <dbReference type="Proteomes" id="UP000325440"/>
    </source>
</evidence>
<accession>A0A5E4MQX4</accession>
<dbReference type="OrthoDB" id="6624420at2759"/>
<gene>
    <name evidence="1" type="ORF">CINCED_3A021254</name>
</gene>
<keyword evidence="2" id="KW-1185">Reference proteome</keyword>
<protein>
    <submittedName>
        <fullName evidence="1">Uncharacterized protein</fullName>
    </submittedName>
</protein>
<dbReference type="AlphaFoldDB" id="A0A5E4MQX4"/>
<organism evidence="1 2">
    <name type="scientific">Cinara cedri</name>
    <dbReference type="NCBI Taxonomy" id="506608"/>
    <lineage>
        <taxon>Eukaryota</taxon>
        <taxon>Metazoa</taxon>
        <taxon>Ecdysozoa</taxon>
        <taxon>Arthropoda</taxon>
        <taxon>Hexapoda</taxon>
        <taxon>Insecta</taxon>
        <taxon>Pterygota</taxon>
        <taxon>Neoptera</taxon>
        <taxon>Paraneoptera</taxon>
        <taxon>Hemiptera</taxon>
        <taxon>Sternorrhyncha</taxon>
        <taxon>Aphidomorpha</taxon>
        <taxon>Aphidoidea</taxon>
        <taxon>Aphididae</taxon>
        <taxon>Lachninae</taxon>
        <taxon>Cinara</taxon>
    </lineage>
</organism>
<proteinExistence type="predicted"/>
<reference evidence="1 2" key="1">
    <citation type="submission" date="2019-08" db="EMBL/GenBank/DDBJ databases">
        <authorList>
            <person name="Alioto T."/>
            <person name="Alioto T."/>
            <person name="Gomez Garrido J."/>
        </authorList>
    </citation>
    <scope>NUCLEOTIDE SEQUENCE [LARGE SCALE GENOMIC DNA]</scope>
</reference>
<name>A0A5E4MQX4_9HEMI</name>